<keyword evidence="1" id="KW-0732">Signal</keyword>
<gene>
    <name evidence="2" type="primary">RvY_14909</name>
    <name evidence="2" type="synonym">RvY_14909.1</name>
    <name evidence="2" type="ORF">RvY_14909-1</name>
</gene>
<organism evidence="2 3">
    <name type="scientific">Ramazzottius varieornatus</name>
    <name type="common">Water bear</name>
    <name type="synonym">Tardigrade</name>
    <dbReference type="NCBI Taxonomy" id="947166"/>
    <lineage>
        <taxon>Eukaryota</taxon>
        <taxon>Metazoa</taxon>
        <taxon>Ecdysozoa</taxon>
        <taxon>Tardigrada</taxon>
        <taxon>Eutardigrada</taxon>
        <taxon>Parachela</taxon>
        <taxon>Hypsibioidea</taxon>
        <taxon>Ramazzottiidae</taxon>
        <taxon>Ramazzottius</taxon>
    </lineage>
</organism>
<proteinExistence type="predicted"/>
<reference evidence="2 3" key="1">
    <citation type="journal article" date="2016" name="Nat. Commun.">
        <title>Extremotolerant tardigrade genome and improved radiotolerance of human cultured cells by tardigrade-unique protein.</title>
        <authorList>
            <person name="Hashimoto T."/>
            <person name="Horikawa D.D."/>
            <person name="Saito Y."/>
            <person name="Kuwahara H."/>
            <person name="Kozuka-Hata H."/>
            <person name="Shin-I T."/>
            <person name="Minakuchi Y."/>
            <person name="Ohishi K."/>
            <person name="Motoyama A."/>
            <person name="Aizu T."/>
            <person name="Enomoto A."/>
            <person name="Kondo K."/>
            <person name="Tanaka S."/>
            <person name="Hara Y."/>
            <person name="Koshikawa S."/>
            <person name="Sagara H."/>
            <person name="Miura T."/>
            <person name="Yokobori S."/>
            <person name="Miyagawa K."/>
            <person name="Suzuki Y."/>
            <person name="Kubo T."/>
            <person name="Oyama M."/>
            <person name="Kohara Y."/>
            <person name="Fujiyama A."/>
            <person name="Arakawa K."/>
            <person name="Katayama T."/>
            <person name="Toyoda A."/>
            <person name="Kunieda T."/>
        </authorList>
    </citation>
    <scope>NUCLEOTIDE SEQUENCE [LARGE SCALE GENOMIC DNA]</scope>
    <source>
        <strain evidence="2 3">YOKOZUNA-1</strain>
    </source>
</reference>
<dbReference type="Proteomes" id="UP000186922">
    <property type="component" value="Unassembled WGS sequence"/>
</dbReference>
<feature type="signal peptide" evidence="1">
    <location>
        <begin position="1"/>
        <end position="20"/>
    </location>
</feature>
<name>A0A1D1W041_RAMVA</name>
<keyword evidence="3" id="KW-1185">Reference proteome</keyword>
<dbReference type="AlphaFoldDB" id="A0A1D1W041"/>
<comment type="caution">
    <text evidence="2">The sequence shown here is derived from an EMBL/GenBank/DDBJ whole genome shotgun (WGS) entry which is preliminary data.</text>
</comment>
<evidence type="ECO:0000313" key="3">
    <source>
        <dbReference type="Proteomes" id="UP000186922"/>
    </source>
</evidence>
<feature type="chain" id="PRO_5008899047" evidence="1">
    <location>
        <begin position="21"/>
        <end position="150"/>
    </location>
</feature>
<evidence type="ECO:0000256" key="1">
    <source>
        <dbReference type="SAM" id="SignalP"/>
    </source>
</evidence>
<accession>A0A1D1W041</accession>
<evidence type="ECO:0000313" key="2">
    <source>
        <dbReference type="EMBL" id="GAV04654.1"/>
    </source>
</evidence>
<dbReference type="EMBL" id="BDGG01000011">
    <property type="protein sequence ID" value="GAV04654.1"/>
    <property type="molecule type" value="Genomic_DNA"/>
</dbReference>
<sequence>MKKMHRIPLMIQLLCICADCFVFPQKLPSSQITSRHLLVDEPYVWPLAITIPPSASADTAKAAFQKGRTKAILNLLRYEWLLLLTQMERDCSDQVECSSRENQEFLKRRFKIGASASQRAHRLHGGGATGEVFPSSQLTLWIRKATPRVG</sequence>
<protein>
    <submittedName>
        <fullName evidence="2">Uncharacterized protein</fullName>
    </submittedName>
</protein>